<evidence type="ECO:0000313" key="1">
    <source>
        <dbReference type="EMBL" id="MFG6440523.1"/>
    </source>
</evidence>
<protein>
    <submittedName>
        <fullName evidence="1">Uncharacterized protein</fullName>
    </submittedName>
</protein>
<comment type="caution">
    <text evidence="1">The sequence shown here is derived from an EMBL/GenBank/DDBJ whole genome shotgun (WGS) entry which is preliminary data.</text>
</comment>
<name>A0ABW7FGL0_9BURK</name>
<sequence length="123" mass="12581">MIVSMRSYSPASGQQQEDYRFVFCVKTLPAMVLAALLALALSSVLAAVAATLGEVVLLMPACDNALAATDFAAALAPGVLSTWDALVATLGDVFSLLGMLNLLEVMERLAGLVAAIPGSGQAP</sequence>
<dbReference type="Proteomes" id="UP001606301">
    <property type="component" value="Unassembled WGS sequence"/>
</dbReference>
<dbReference type="EMBL" id="JBIGHW010000003">
    <property type="protein sequence ID" value="MFG6440523.1"/>
    <property type="molecule type" value="Genomic_DNA"/>
</dbReference>
<keyword evidence="2" id="KW-1185">Reference proteome</keyword>
<proteinExistence type="predicted"/>
<organism evidence="1 2">
    <name type="scientific">Pelomonas margarita</name>
    <dbReference type="NCBI Taxonomy" id="3299031"/>
    <lineage>
        <taxon>Bacteria</taxon>
        <taxon>Pseudomonadati</taxon>
        <taxon>Pseudomonadota</taxon>
        <taxon>Betaproteobacteria</taxon>
        <taxon>Burkholderiales</taxon>
        <taxon>Sphaerotilaceae</taxon>
        <taxon>Roseateles</taxon>
    </lineage>
</organism>
<reference evidence="1 2" key="1">
    <citation type="submission" date="2024-08" db="EMBL/GenBank/DDBJ databases">
        <authorList>
            <person name="Lu H."/>
        </authorList>
    </citation>
    <scope>NUCLEOTIDE SEQUENCE [LARGE SCALE GENOMIC DNA]</scope>
    <source>
        <strain evidence="1 2">LKC17W</strain>
    </source>
</reference>
<evidence type="ECO:0000313" key="2">
    <source>
        <dbReference type="Proteomes" id="UP001606301"/>
    </source>
</evidence>
<accession>A0ABW7FGL0</accession>
<gene>
    <name evidence="1" type="ORF">ACG0Z3_07490</name>
</gene>